<gene>
    <name evidence="1" type="ORF">DARMORV10_A07P38540.1</name>
</gene>
<dbReference type="AlphaFoldDB" id="A0A816Z6A0"/>
<sequence length="134" mass="15150">MCLFSKEIRSPCSSFTSSRLHRNLDDSVTSRSRVVCQEVLKMIFISSIIELQIYGLKLVSLRTHLMYGSTQSVGELTDLFGFLLSPPFLVLPPPPLLLSLWMLNLQDLVGSPPPHLHLPRLKRLHHRGSIAFLT</sequence>
<accession>A0A816Z6A0</accession>
<organism evidence="1">
    <name type="scientific">Brassica napus</name>
    <name type="common">Rape</name>
    <dbReference type="NCBI Taxonomy" id="3708"/>
    <lineage>
        <taxon>Eukaryota</taxon>
        <taxon>Viridiplantae</taxon>
        <taxon>Streptophyta</taxon>
        <taxon>Embryophyta</taxon>
        <taxon>Tracheophyta</taxon>
        <taxon>Spermatophyta</taxon>
        <taxon>Magnoliopsida</taxon>
        <taxon>eudicotyledons</taxon>
        <taxon>Gunneridae</taxon>
        <taxon>Pentapetalae</taxon>
        <taxon>rosids</taxon>
        <taxon>malvids</taxon>
        <taxon>Brassicales</taxon>
        <taxon>Brassicaceae</taxon>
        <taxon>Brassiceae</taxon>
        <taxon>Brassica</taxon>
    </lineage>
</organism>
<protein>
    <submittedName>
        <fullName evidence="1">(rape) hypothetical protein</fullName>
    </submittedName>
</protein>
<proteinExistence type="predicted"/>
<dbReference type="EMBL" id="HG994361">
    <property type="protein sequence ID" value="CAF2197141.1"/>
    <property type="molecule type" value="Genomic_DNA"/>
</dbReference>
<name>A0A816Z6A0_BRANA</name>
<evidence type="ECO:0000313" key="1">
    <source>
        <dbReference type="EMBL" id="CAF2197141.1"/>
    </source>
</evidence>
<reference evidence="1" key="1">
    <citation type="submission" date="2021-01" db="EMBL/GenBank/DDBJ databases">
        <authorList>
            <consortium name="Genoscope - CEA"/>
            <person name="William W."/>
        </authorList>
    </citation>
    <scope>NUCLEOTIDE SEQUENCE</scope>
</reference>
<dbReference type="Proteomes" id="UP001295469">
    <property type="component" value="Chromosome A07"/>
</dbReference>